<comment type="similarity">
    <text evidence="2">Belongs to the transketolase family.</text>
</comment>
<dbReference type="Gene3D" id="3.40.50.970">
    <property type="match status" value="1"/>
</dbReference>
<dbReference type="CDD" id="cd02012">
    <property type="entry name" value="TPP_TK"/>
    <property type="match status" value="1"/>
</dbReference>
<dbReference type="SUPFAM" id="SSF52518">
    <property type="entry name" value="Thiamin diphosphate-binding fold (THDP-binding)"/>
    <property type="match status" value="1"/>
</dbReference>
<comment type="cofactor">
    <cofactor evidence="1">
        <name>thiamine diphosphate</name>
        <dbReference type="ChEBI" id="CHEBI:58937"/>
    </cofactor>
</comment>
<proteinExistence type="inferred from homology"/>
<keyword evidence="3" id="KW-0786">Thiamine pyrophosphate</keyword>
<dbReference type="InterPro" id="IPR005474">
    <property type="entry name" value="Transketolase_N"/>
</dbReference>
<dbReference type="Pfam" id="PF00456">
    <property type="entry name" value="Transketolase_N"/>
    <property type="match status" value="1"/>
</dbReference>
<accession>A0A2H0TD59</accession>
<evidence type="ECO:0000256" key="3">
    <source>
        <dbReference type="ARBA" id="ARBA00023052"/>
    </source>
</evidence>
<dbReference type="Proteomes" id="UP000231503">
    <property type="component" value="Unassembled WGS sequence"/>
</dbReference>
<organism evidence="6 7">
    <name type="scientific">Candidatus Niyogibacteria bacterium CG10_big_fil_rev_8_21_14_0_10_46_36</name>
    <dbReference type="NCBI Taxonomy" id="1974726"/>
    <lineage>
        <taxon>Bacteria</taxon>
        <taxon>Candidatus Niyogiibacteriota</taxon>
    </lineage>
</organism>
<protein>
    <submittedName>
        <fullName evidence="6">Transketolase</fullName>
    </submittedName>
</protein>
<dbReference type="EMBL" id="PFCO01000006">
    <property type="protein sequence ID" value="PIR69499.1"/>
    <property type="molecule type" value="Genomic_DNA"/>
</dbReference>
<sequence>MHLHDDKIKFLEEKANEIRESLINELVEAGSGHSAGPLGMADVFTLLYFHTLKHDPENPGWEDRDRLVLSNGHICPIQYAAMAHAGYFPLEELKTLRKFGTRLQGHPHRTALPGIETSSGPLGSGLSQAVGMAIALRMDGKKNFVYCLMSDGEHDAGQIWEAALLAGREKLWNLIGIIDRNNIQIDGMTEDVMPLEPLRAKYGAFGWHVIDANGHDFMDLHMAIEQAQVVQEKPALIIAHTVPGKGVSYMERDYTWHGKPPTKPEEIKNALHDLRTLGGKITSEHE</sequence>
<dbReference type="InterPro" id="IPR029061">
    <property type="entry name" value="THDP-binding"/>
</dbReference>
<comment type="caution">
    <text evidence="6">The sequence shown here is derived from an EMBL/GenBank/DDBJ whole genome shotgun (WGS) entry which is preliminary data.</text>
</comment>
<evidence type="ECO:0000259" key="5">
    <source>
        <dbReference type="Pfam" id="PF00456"/>
    </source>
</evidence>
<dbReference type="PANTHER" id="PTHR47514">
    <property type="entry name" value="TRANSKETOLASE N-TERMINAL SECTION-RELATED"/>
    <property type="match status" value="1"/>
</dbReference>
<keyword evidence="4" id="KW-0175">Coiled coil</keyword>
<evidence type="ECO:0000313" key="7">
    <source>
        <dbReference type="Proteomes" id="UP000231503"/>
    </source>
</evidence>
<dbReference type="AlphaFoldDB" id="A0A2H0TD59"/>
<evidence type="ECO:0000313" key="6">
    <source>
        <dbReference type="EMBL" id="PIR69499.1"/>
    </source>
</evidence>
<feature type="domain" description="Transketolase N-terminal" evidence="5">
    <location>
        <begin position="14"/>
        <end position="269"/>
    </location>
</feature>
<dbReference type="PANTHER" id="PTHR47514:SF1">
    <property type="entry name" value="TRANSKETOLASE N-TERMINAL SECTION-RELATED"/>
    <property type="match status" value="1"/>
</dbReference>
<feature type="coiled-coil region" evidence="4">
    <location>
        <begin position="1"/>
        <end position="28"/>
    </location>
</feature>
<reference evidence="7" key="1">
    <citation type="submission" date="2017-09" db="EMBL/GenBank/DDBJ databases">
        <title>Depth-based differentiation of microbial function through sediment-hosted aquifers and enrichment of novel symbionts in the deep terrestrial subsurface.</title>
        <authorList>
            <person name="Probst A.J."/>
            <person name="Ladd B."/>
            <person name="Jarett J.K."/>
            <person name="Geller-Mcgrath D.E."/>
            <person name="Sieber C.M.K."/>
            <person name="Emerson J.B."/>
            <person name="Anantharaman K."/>
            <person name="Thomas B.C."/>
            <person name="Malmstrom R."/>
            <person name="Stieglmeier M."/>
            <person name="Klingl A."/>
            <person name="Woyke T."/>
            <person name="Ryan C.M."/>
            <person name="Banfield J.F."/>
        </authorList>
    </citation>
    <scope>NUCLEOTIDE SEQUENCE [LARGE SCALE GENOMIC DNA]</scope>
</reference>
<name>A0A2H0TD59_9BACT</name>
<evidence type="ECO:0000256" key="2">
    <source>
        <dbReference type="ARBA" id="ARBA00007131"/>
    </source>
</evidence>
<evidence type="ECO:0000256" key="1">
    <source>
        <dbReference type="ARBA" id="ARBA00001964"/>
    </source>
</evidence>
<evidence type="ECO:0000256" key="4">
    <source>
        <dbReference type="SAM" id="Coils"/>
    </source>
</evidence>
<gene>
    <name evidence="6" type="ORF">COU47_02910</name>
</gene>